<evidence type="ECO:0000259" key="1">
    <source>
        <dbReference type="Pfam" id="PF00535"/>
    </source>
</evidence>
<dbReference type="Proteomes" id="UP000029040">
    <property type="component" value="Unassembled WGS sequence"/>
</dbReference>
<sequence length="341" mass="39597">MTSNSLQAKSSSLASGGIKATVFIPTYYGEDNLEELFQAVYDQETDFEFEVLVIDTSSKDRTPEIIREWMPRFRHFRYETITKPEFSHGRVRQQAAQLAQGEYVVYLTQDATPAHNHWLYEIIQPMERFPQVAGVMGKQDPRPNALPLLKEEIIRTFRQFGPDFGTTLFYKDSFIDSQQIFDLVTFYSDVNSAARRSVLLGDIPYRDVPYAEDQKLGEDIVNHGYVKAYAPRANVWHTNEIKLRDYKKRMFDEIVGVRRIGKTMDPISAPFVIKQLIRALTLGSLFILRDHQYSWKRKLYWLALNPLFVLEKWKGVRAGIAVNLNDDAAIERNSLERQNVR</sequence>
<dbReference type="InterPro" id="IPR001173">
    <property type="entry name" value="Glyco_trans_2-like"/>
</dbReference>
<organism evidence="2 3">
    <name type="scientific">Bifidobacterium pullorum subsp. saeculare DSM 6531 = LMG 14934</name>
    <dbReference type="NCBI Taxonomy" id="1437611"/>
    <lineage>
        <taxon>Bacteria</taxon>
        <taxon>Bacillati</taxon>
        <taxon>Actinomycetota</taxon>
        <taxon>Actinomycetes</taxon>
        <taxon>Bifidobacteriales</taxon>
        <taxon>Bifidobacteriaceae</taxon>
        <taxon>Bifidobacterium</taxon>
    </lineage>
</organism>
<reference evidence="2 3" key="1">
    <citation type="submission" date="2014-03" db="EMBL/GenBank/DDBJ databases">
        <title>Genomics of Bifidobacteria.</title>
        <authorList>
            <person name="Ventura M."/>
            <person name="Milani C."/>
            <person name="Lugli G.A."/>
        </authorList>
    </citation>
    <scope>NUCLEOTIDE SEQUENCE [LARGE SCALE GENOMIC DNA]</scope>
    <source>
        <strain evidence="2 3">LMG 14934</strain>
    </source>
</reference>
<dbReference type="GO" id="GO:0016740">
    <property type="term" value="F:transferase activity"/>
    <property type="evidence" value="ECO:0007669"/>
    <property type="project" value="UniProtKB-KW"/>
</dbReference>
<dbReference type="InterPro" id="IPR050834">
    <property type="entry name" value="Glycosyltransf_2"/>
</dbReference>
<feature type="domain" description="Glycosyltransferase 2-like" evidence="1">
    <location>
        <begin position="21"/>
        <end position="199"/>
    </location>
</feature>
<dbReference type="Pfam" id="PF00535">
    <property type="entry name" value="Glycos_transf_2"/>
    <property type="match status" value="1"/>
</dbReference>
<proteinExistence type="predicted"/>
<comment type="caution">
    <text evidence="2">The sequence shown here is derived from an EMBL/GenBank/DDBJ whole genome shotgun (WGS) entry which is preliminary data.</text>
</comment>
<accession>A0A087CQC7</accession>
<dbReference type="SUPFAM" id="SSF53448">
    <property type="entry name" value="Nucleotide-diphospho-sugar transferases"/>
    <property type="match status" value="1"/>
</dbReference>
<name>A0A087CQC7_9BIFI</name>
<gene>
    <name evidence="2" type="ORF">BSAE_1330</name>
</gene>
<dbReference type="Gene3D" id="3.90.550.10">
    <property type="entry name" value="Spore Coat Polysaccharide Biosynthesis Protein SpsA, Chain A"/>
    <property type="match status" value="1"/>
</dbReference>
<dbReference type="GO" id="GO:0044010">
    <property type="term" value="P:single-species biofilm formation"/>
    <property type="evidence" value="ECO:0007669"/>
    <property type="project" value="TreeGrafter"/>
</dbReference>
<dbReference type="PANTHER" id="PTHR43685">
    <property type="entry name" value="GLYCOSYLTRANSFERASE"/>
    <property type="match status" value="1"/>
</dbReference>
<evidence type="ECO:0000313" key="2">
    <source>
        <dbReference type="EMBL" id="KFI85477.1"/>
    </source>
</evidence>
<protein>
    <submittedName>
        <fullName evidence="2">Glycosyltransferase</fullName>
    </submittedName>
</protein>
<dbReference type="CDD" id="cd00761">
    <property type="entry name" value="Glyco_tranf_GTA_type"/>
    <property type="match status" value="1"/>
</dbReference>
<dbReference type="PANTHER" id="PTHR43685:SF13">
    <property type="entry name" value="O ANTIGEN BIOSYNTHESIS RHAMNOSYLTRANSFERASE RFBN"/>
    <property type="match status" value="1"/>
</dbReference>
<dbReference type="InterPro" id="IPR029044">
    <property type="entry name" value="Nucleotide-diphossugar_trans"/>
</dbReference>
<evidence type="ECO:0000313" key="3">
    <source>
        <dbReference type="Proteomes" id="UP000029040"/>
    </source>
</evidence>
<keyword evidence="2" id="KW-0808">Transferase</keyword>
<dbReference type="RefSeq" id="WP_081885340.1">
    <property type="nucleotide sequence ID" value="NZ_JDTM01000003.1"/>
</dbReference>
<dbReference type="EMBL" id="JGZM01000008">
    <property type="protein sequence ID" value="KFI85477.1"/>
    <property type="molecule type" value="Genomic_DNA"/>
</dbReference>
<dbReference type="AlphaFoldDB" id="A0A087CQC7"/>